<evidence type="ECO:0000313" key="5">
    <source>
        <dbReference type="Proteomes" id="UP000187172"/>
    </source>
</evidence>
<dbReference type="InterPro" id="IPR050922">
    <property type="entry name" value="LytR/CpsA/Psr_CW_biosynth"/>
</dbReference>
<dbReference type="RefSeq" id="WP_076175029.1">
    <property type="nucleotide sequence ID" value="NZ_MRTP01000013.1"/>
</dbReference>
<dbReference type="PANTHER" id="PTHR33392:SF6">
    <property type="entry name" value="POLYISOPRENYL-TEICHOIC ACID--PEPTIDOGLYCAN TEICHOIC ACID TRANSFERASE TAGU"/>
    <property type="match status" value="1"/>
</dbReference>
<dbReference type="STRING" id="297318.BK138_29230"/>
<dbReference type="Pfam" id="PF03816">
    <property type="entry name" value="LytR_cpsA_psr"/>
    <property type="match status" value="1"/>
</dbReference>
<dbReference type="Proteomes" id="UP000187172">
    <property type="component" value="Unassembled WGS sequence"/>
</dbReference>
<accession>A0A1R1ECQ3</accession>
<evidence type="ECO:0000259" key="3">
    <source>
        <dbReference type="Pfam" id="PF03816"/>
    </source>
</evidence>
<dbReference type="EMBL" id="MRTP01000013">
    <property type="protein sequence ID" value="OMF49571.1"/>
    <property type="molecule type" value="Genomic_DNA"/>
</dbReference>
<protein>
    <recommendedName>
        <fullName evidence="3">Cell envelope-related transcriptional attenuator domain-containing protein</fullName>
    </recommendedName>
</protein>
<evidence type="ECO:0000313" key="4">
    <source>
        <dbReference type="EMBL" id="OMF49571.1"/>
    </source>
</evidence>
<feature type="domain" description="Cell envelope-related transcriptional attenuator" evidence="3">
    <location>
        <begin position="96"/>
        <end position="238"/>
    </location>
</feature>
<reference evidence="4 5" key="1">
    <citation type="submission" date="2016-11" db="EMBL/GenBank/DDBJ databases">
        <title>Paenibacillus species isolates.</title>
        <authorList>
            <person name="Beno S.M."/>
        </authorList>
    </citation>
    <scope>NUCLEOTIDE SEQUENCE [LARGE SCALE GENOMIC DNA]</scope>
    <source>
        <strain evidence="4 5">FSL R5-0378</strain>
    </source>
</reference>
<proteinExistence type="inferred from homology"/>
<name>A0A1R1ECQ3_9BACL</name>
<dbReference type="Gene3D" id="3.40.630.190">
    <property type="entry name" value="LCP protein"/>
    <property type="match status" value="1"/>
</dbReference>
<comment type="caution">
    <text evidence="4">The sequence shown here is derived from an EMBL/GenBank/DDBJ whole genome shotgun (WGS) entry which is preliminary data.</text>
</comment>
<evidence type="ECO:0000256" key="2">
    <source>
        <dbReference type="SAM" id="MobiDB-lite"/>
    </source>
</evidence>
<keyword evidence="5" id="KW-1185">Reference proteome</keyword>
<feature type="region of interest" description="Disordered" evidence="2">
    <location>
        <begin position="48"/>
        <end position="72"/>
    </location>
</feature>
<organism evidence="4 5">
    <name type="scientific">Paenibacillus rhizosphaerae</name>
    <dbReference type="NCBI Taxonomy" id="297318"/>
    <lineage>
        <taxon>Bacteria</taxon>
        <taxon>Bacillati</taxon>
        <taxon>Bacillota</taxon>
        <taxon>Bacilli</taxon>
        <taxon>Bacillales</taxon>
        <taxon>Paenibacillaceae</taxon>
        <taxon>Paenibacillus</taxon>
    </lineage>
</organism>
<evidence type="ECO:0000256" key="1">
    <source>
        <dbReference type="ARBA" id="ARBA00006068"/>
    </source>
</evidence>
<gene>
    <name evidence="4" type="ORF">BK138_29230</name>
</gene>
<feature type="compositionally biased region" description="Polar residues" evidence="2">
    <location>
        <begin position="49"/>
        <end position="66"/>
    </location>
</feature>
<dbReference type="NCBIfam" id="TIGR00350">
    <property type="entry name" value="lytR_cpsA_psr"/>
    <property type="match status" value="1"/>
</dbReference>
<dbReference type="InterPro" id="IPR004474">
    <property type="entry name" value="LytR_CpsA_psr"/>
</dbReference>
<dbReference type="PANTHER" id="PTHR33392">
    <property type="entry name" value="POLYISOPRENYL-TEICHOIC ACID--PEPTIDOGLYCAN TEICHOIC ACID TRANSFERASE TAGU"/>
    <property type="match status" value="1"/>
</dbReference>
<dbReference type="AlphaFoldDB" id="A0A1R1ECQ3"/>
<comment type="similarity">
    <text evidence="1">Belongs to the LytR/CpsA/Psr (LCP) family.</text>
</comment>
<sequence length="318" mass="35606">MKKWVVSTIAVVSVLVVGVAGYGLYIYNSVKATANEIYEKREPSVVPVTVSSDGKTGGQADTSKSAENPPAVHLNEREPFTVLVMGVDQREDDPGRSDSMILLTVNPAKQSILMFNIPRDTRTEIVGHGTTDKINHAYAFGGVNMSVATVEHFLGYPVNYYIKVNMEGFAKIIDLLGGVEVNNPFAFQYEGYDFKQGDLKLDGSEALAFSRMRYDDPRGDLGRNARQREILEQVINNALKISNVVKIESLLNQVGDSVRTDITFDNMKTFVTDYRSDLKTIEQVEIKGQGKKINGIWYYMVSDEERQRIHNVIKEHLQ</sequence>